<keyword evidence="3" id="KW-1185">Reference proteome</keyword>
<reference evidence="2" key="1">
    <citation type="journal article" date="2023" name="Science">
        <title>Genome structures resolve the early diversification of teleost fishes.</title>
        <authorList>
            <person name="Parey E."/>
            <person name="Louis A."/>
            <person name="Montfort J."/>
            <person name="Bouchez O."/>
            <person name="Roques C."/>
            <person name="Iampietro C."/>
            <person name="Lluch J."/>
            <person name="Castinel A."/>
            <person name="Donnadieu C."/>
            <person name="Desvignes T."/>
            <person name="Floi Bucao C."/>
            <person name="Jouanno E."/>
            <person name="Wen M."/>
            <person name="Mejri S."/>
            <person name="Dirks R."/>
            <person name="Jansen H."/>
            <person name="Henkel C."/>
            <person name="Chen W.J."/>
            <person name="Zahm M."/>
            <person name="Cabau C."/>
            <person name="Klopp C."/>
            <person name="Thompson A.W."/>
            <person name="Robinson-Rechavi M."/>
            <person name="Braasch I."/>
            <person name="Lecointre G."/>
            <person name="Bobe J."/>
            <person name="Postlethwait J.H."/>
            <person name="Berthelot C."/>
            <person name="Roest Crollius H."/>
            <person name="Guiguen Y."/>
        </authorList>
    </citation>
    <scope>NUCLEOTIDE SEQUENCE</scope>
    <source>
        <strain evidence="2">WJC10195</strain>
    </source>
</reference>
<accession>A0A9Q1EF19</accession>
<sequence length="179" mass="19556">MFKITVVAPPAVNGKPPTADNGKQGRRSPKDAHLCDVMNRKCEETSLDNISAMAEHDMRTKDSFLKTNGVPEVGCQQHVGRVRPLYSKALQTERWRGRRTASAEQEGRLAMRLPANAGAKVFSTGYAPCLPAGSRGNPKGTRRSDHEAKARGAGGRVRTVRFRRASRLHTALPREGTAL</sequence>
<evidence type="ECO:0000313" key="3">
    <source>
        <dbReference type="Proteomes" id="UP001152622"/>
    </source>
</evidence>
<feature type="region of interest" description="Disordered" evidence="1">
    <location>
        <begin position="8"/>
        <end position="31"/>
    </location>
</feature>
<dbReference type="AlphaFoldDB" id="A0A9Q1EF19"/>
<protein>
    <submittedName>
        <fullName evidence="2">Uncharacterized protein</fullName>
    </submittedName>
</protein>
<evidence type="ECO:0000256" key="1">
    <source>
        <dbReference type="SAM" id="MobiDB-lite"/>
    </source>
</evidence>
<feature type="region of interest" description="Disordered" evidence="1">
    <location>
        <begin position="131"/>
        <end position="156"/>
    </location>
</feature>
<dbReference type="EMBL" id="JAINUF010000018">
    <property type="protein sequence ID" value="KAJ8337615.1"/>
    <property type="molecule type" value="Genomic_DNA"/>
</dbReference>
<organism evidence="2 3">
    <name type="scientific">Synaphobranchus kaupii</name>
    <name type="common">Kaup's arrowtooth eel</name>
    <dbReference type="NCBI Taxonomy" id="118154"/>
    <lineage>
        <taxon>Eukaryota</taxon>
        <taxon>Metazoa</taxon>
        <taxon>Chordata</taxon>
        <taxon>Craniata</taxon>
        <taxon>Vertebrata</taxon>
        <taxon>Euteleostomi</taxon>
        <taxon>Actinopterygii</taxon>
        <taxon>Neopterygii</taxon>
        <taxon>Teleostei</taxon>
        <taxon>Anguilliformes</taxon>
        <taxon>Synaphobranchidae</taxon>
        <taxon>Synaphobranchus</taxon>
    </lineage>
</organism>
<comment type="caution">
    <text evidence="2">The sequence shown here is derived from an EMBL/GenBank/DDBJ whole genome shotgun (WGS) entry which is preliminary data.</text>
</comment>
<gene>
    <name evidence="2" type="ORF">SKAU_G00365810</name>
</gene>
<name>A0A9Q1EF19_SYNKA</name>
<proteinExistence type="predicted"/>
<dbReference type="Proteomes" id="UP001152622">
    <property type="component" value="Chromosome 18"/>
</dbReference>
<evidence type="ECO:0000313" key="2">
    <source>
        <dbReference type="EMBL" id="KAJ8337615.1"/>
    </source>
</evidence>